<dbReference type="Gene3D" id="1.10.10.10">
    <property type="entry name" value="Winged helix-like DNA-binding domain superfamily/Winged helix DNA-binding domain"/>
    <property type="match status" value="1"/>
</dbReference>
<sequence>MIEYIKALTVPDLFSPPHLFKCLADATRIRLTLLILREGELCVCELIHALNDSQPKISRHLAQLRSAGLLLDQRQGQWIYYRLNPALPQWVTTVLETTLQANQSWLQTDALRLDAMGDRPQRASSCC</sequence>
<keyword evidence="1" id="KW-0059">Arsenical resistance</keyword>
<evidence type="ECO:0000256" key="4">
    <source>
        <dbReference type="ARBA" id="ARBA00023125"/>
    </source>
</evidence>
<keyword evidence="9" id="KW-1185">Reference proteome</keyword>
<dbReference type="Pfam" id="PF01022">
    <property type="entry name" value="HTH_5"/>
    <property type="match status" value="1"/>
</dbReference>
<dbReference type="PANTHER" id="PTHR33154:SF18">
    <property type="entry name" value="ARSENICAL RESISTANCE OPERON REPRESSOR"/>
    <property type="match status" value="1"/>
</dbReference>
<dbReference type="PROSITE" id="PS50987">
    <property type="entry name" value="HTH_ARSR_2"/>
    <property type="match status" value="1"/>
</dbReference>
<keyword evidence="3" id="KW-0805">Transcription regulation</keyword>
<dbReference type="NCBIfam" id="NF007528">
    <property type="entry name" value="PRK10141.1"/>
    <property type="match status" value="1"/>
</dbReference>
<dbReference type="OrthoDB" id="9793058at2"/>
<dbReference type="GO" id="GO:0003700">
    <property type="term" value="F:DNA-binding transcription factor activity"/>
    <property type="evidence" value="ECO:0007669"/>
    <property type="project" value="InterPro"/>
</dbReference>
<feature type="domain" description="HTH arsR-type" evidence="7">
    <location>
        <begin position="8"/>
        <end position="102"/>
    </location>
</feature>
<dbReference type="InterPro" id="IPR036390">
    <property type="entry name" value="WH_DNA-bd_sf"/>
</dbReference>
<evidence type="ECO:0000313" key="9">
    <source>
        <dbReference type="Proteomes" id="UP000438196"/>
    </source>
</evidence>
<accession>A0A6I3W913</accession>
<dbReference type="InterPro" id="IPR001845">
    <property type="entry name" value="HTH_ArsR_DNA-bd_dom"/>
</dbReference>
<evidence type="ECO:0000256" key="2">
    <source>
        <dbReference type="ARBA" id="ARBA00022851"/>
    </source>
</evidence>
<dbReference type="GO" id="GO:0046872">
    <property type="term" value="F:metal ion binding"/>
    <property type="evidence" value="ECO:0007669"/>
    <property type="project" value="UniProtKB-KW"/>
</dbReference>
<dbReference type="GO" id="GO:0046685">
    <property type="term" value="P:response to arsenic-containing substance"/>
    <property type="evidence" value="ECO:0007669"/>
    <property type="project" value="UniProtKB-KW"/>
</dbReference>
<evidence type="ECO:0000256" key="1">
    <source>
        <dbReference type="ARBA" id="ARBA00022849"/>
    </source>
</evidence>
<reference evidence="8 9" key="1">
    <citation type="submission" date="2019-11" db="EMBL/GenBank/DDBJ databases">
        <title>Pseudomonas karstica sp. nov. and Pseudomonas spelaei sp. nov. from karst caves.</title>
        <authorList>
            <person name="Zeman M."/>
        </authorList>
    </citation>
    <scope>NUCLEOTIDE SEQUENCE [LARGE SCALE GENOMIC DNA]</scope>
    <source>
        <strain evidence="8 9">CCM 7893</strain>
    </source>
</reference>
<comment type="caution">
    <text evidence="8">The sequence shown here is derived from an EMBL/GenBank/DDBJ whole genome shotgun (WGS) entry which is preliminary data.</text>
</comment>
<dbReference type="CDD" id="cd00090">
    <property type="entry name" value="HTH_ARSR"/>
    <property type="match status" value="1"/>
</dbReference>
<evidence type="ECO:0000259" key="7">
    <source>
        <dbReference type="PROSITE" id="PS50987"/>
    </source>
</evidence>
<name>A0A6I3W913_9PSED</name>
<evidence type="ECO:0000256" key="6">
    <source>
        <dbReference type="ARBA" id="ARBA00060178"/>
    </source>
</evidence>
<keyword evidence="2" id="KW-0479">Metal-binding</keyword>
<keyword evidence="5" id="KW-0804">Transcription</keyword>
<evidence type="ECO:0000256" key="5">
    <source>
        <dbReference type="ARBA" id="ARBA00023163"/>
    </source>
</evidence>
<gene>
    <name evidence="8" type="ORF">GNF76_22765</name>
</gene>
<organism evidence="8 9">
    <name type="scientific">Pseudomonas spelaei</name>
    <dbReference type="NCBI Taxonomy" id="1055469"/>
    <lineage>
        <taxon>Bacteria</taxon>
        <taxon>Pseudomonadati</taxon>
        <taxon>Pseudomonadota</taxon>
        <taxon>Gammaproteobacteria</taxon>
        <taxon>Pseudomonadales</taxon>
        <taxon>Pseudomonadaceae</taxon>
        <taxon>Pseudomonas</taxon>
    </lineage>
</organism>
<keyword evidence="4" id="KW-0238">DNA-binding</keyword>
<dbReference type="SUPFAM" id="SSF46785">
    <property type="entry name" value="Winged helix' DNA-binding domain"/>
    <property type="match status" value="1"/>
</dbReference>
<evidence type="ECO:0000313" key="8">
    <source>
        <dbReference type="EMBL" id="MUF07180.1"/>
    </source>
</evidence>
<proteinExistence type="predicted"/>
<dbReference type="FunFam" id="1.10.10.10:FF:000279">
    <property type="entry name" value="Transcriptional regulator, ArsR family"/>
    <property type="match status" value="1"/>
</dbReference>
<dbReference type="PRINTS" id="PR00778">
    <property type="entry name" value="HTHARSR"/>
</dbReference>
<dbReference type="GO" id="GO:0003677">
    <property type="term" value="F:DNA binding"/>
    <property type="evidence" value="ECO:0007669"/>
    <property type="project" value="UniProtKB-KW"/>
</dbReference>
<keyword evidence="2" id="KW-0480">Metal-thiolate cluster</keyword>
<dbReference type="InterPro" id="IPR036388">
    <property type="entry name" value="WH-like_DNA-bd_sf"/>
</dbReference>
<evidence type="ECO:0000256" key="3">
    <source>
        <dbReference type="ARBA" id="ARBA00023015"/>
    </source>
</evidence>
<comment type="function">
    <text evidence="6">Binds arsenite and regulates the expression of arsenic efflux pumps. In vitro, also binds antimony and bismuth, but not arsenate.</text>
</comment>
<dbReference type="AlphaFoldDB" id="A0A6I3W913"/>
<dbReference type="InterPro" id="IPR011991">
    <property type="entry name" value="ArsR-like_HTH"/>
</dbReference>
<dbReference type="InterPro" id="IPR051081">
    <property type="entry name" value="HTH_MetalResp_TranReg"/>
</dbReference>
<dbReference type="EMBL" id="WNNK01000022">
    <property type="protein sequence ID" value="MUF07180.1"/>
    <property type="molecule type" value="Genomic_DNA"/>
</dbReference>
<dbReference type="SMART" id="SM00418">
    <property type="entry name" value="HTH_ARSR"/>
    <property type="match status" value="1"/>
</dbReference>
<protein>
    <submittedName>
        <fullName evidence="8">Metalloregulator ArsR/SmtB family transcription factor</fullName>
    </submittedName>
</protein>
<dbReference type="NCBIfam" id="NF033788">
    <property type="entry name" value="HTH_metalloreg"/>
    <property type="match status" value="1"/>
</dbReference>
<dbReference type="PANTHER" id="PTHR33154">
    <property type="entry name" value="TRANSCRIPTIONAL REGULATOR, ARSR FAMILY"/>
    <property type="match status" value="1"/>
</dbReference>
<dbReference type="Proteomes" id="UP000438196">
    <property type="component" value="Unassembled WGS sequence"/>
</dbReference>